<dbReference type="Proteomes" id="UP000046392">
    <property type="component" value="Unplaced"/>
</dbReference>
<dbReference type="AlphaFoldDB" id="A0A0N5CIS9"/>
<name>A0A0N5CIS9_STREA</name>
<reference evidence="3" key="1">
    <citation type="submission" date="2017-02" db="UniProtKB">
        <authorList>
            <consortium name="WormBaseParasite"/>
        </authorList>
    </citation>
    <scope>IDENTIFICATION</scope>
</reference>
<keyword evidence="2" id="KW-1185">Reference proteome</keyword>
<feature type="region of interest" description="Disordered" evidence="1">
    <location>
        <begin position="22"/>
        <end position="69"/>
    </location>
</feature>
<sequence>MSNRIYIPEDCNYFKLNPIISGQNKENNNDLVDNKDSKQPDENGQNINNSENSNNSNNDGRRNSMALGSAVSLNMPSNYENLKFPFIRNNYNPSNQKYKNLKKTRNLAGKYKLKVLYTLILI</sequence>
<proteinExistence type="predicted"/>
<organism evidence="2 3">
    <name type="scientific">Strongyloides papillosus</name>
    <name type="common">Intestinal threadworm</name>
    <dbReference type="NCBI Taxonomy" id="174720"/>
    <lineage>
        <taxon>Eukaryota</taxon>
        <taxon>Metazoa</taxon>
        <taxon>Ecdysozoa</taxon>
        <taxon>Nematoda</taxon>
        <taxon>Chromadorea</taxon>
        <taxon>Rhabditida</taxon>
        <taxon>Tylenchina</taxon>
        <taxon>Panagrolaimomorpha</taxon>
        <taxon>Strongyloidoidea</taxon>
        <taxon>Strongyloididae</taxon>
        <taxon>Strongyloides</taxon>
    </lineage>
</organism>
<evidence type="ECO:0000313" key="3">
    <source>
        <dbReference type="WBParaSite" id="SPAL_0001773400.1"/>
    </source>
</evidence>
<evidence type="ECO:0000256" key="1">
    <source>
        <dbReference type="SAM" id="MobiDB-lite"/>
    </source>
</evidence>
<feature type="compositionally biased region" description="Polar residues" evidence="1">
    <location>
        <begin position="22"/>
        <end position="31"/>
    </location>
</feature>
<dbReference type="WBParaSite" id="SPAL_0001773400.1">
    <property type="protein sequence ID" value="SPAL_0001773400.1"/>
    <property type="gene ID" value="SPAL_0001773400"/>
</dbReference>
<feature type="compositionally biased region" description="Basic and acidic residues" evidence="1">
    <location>
        <begin position="32"/>
        <end position="41"/>
    </location>
</feature>
<feature type="compositionally biased region" description="Low complexity" evidence="1">
    <location>
        <begin position="42"/>
        <end position="58"/>
    </location>
</feature>
<accession>A0A0N5CIS9</accession>
<evidence type="ECO:0000313" key="2">
    <source>
        <dbReference type="Proteomes" id="UP000046392"/>
    </source>
</evidence>
<protein>
    <submittedName>
        <fullName evidence="3">Homeobox-containing protein</fullName>
    </submittedName>
</protein>